<evidence type="ECO:0000313" key="2">
    <source>
        <dbReference type="EMBL" id="KUI57350.1"/>
    </source>
</evidence>
<name>A0A194V0A0_CYTMA</name>
<evidence type="ECO:0000256" key="1">
    <source>
        <dbReference type="SAM" id="MobiDB-lite"/>
    </source>
</evidence>
<dbReference type="Proteomes" id="UP000078576">
    <property type="component" value="Unassembled WGS sequence"/>
</dbReference>
<dbReference type="AlphaFoldDB" id="A0A194V0A0"/>
<reference evidence="3" key="1">
    <citation type="submission" date="2014-12" db="EMBL/GenBank/DDBJ databases">
        <title>Genome Sequence of Valsa Canker Pathogens Uncovers a Specific Adaption of Colonization on Woody Bark.</title>
        <authorList>
            <person name="Yin Z."/>
            <person name="Liu H."/>
            <person name="Gao X."/>
            <person name="Li Z."/>
            <person name="Song N."/>
            <person name="Ke X."/>
            <person name="Dai Q."/>
            <person name="Wu Y."/>
            <person name="Sun Y."/>
            <person name="Xu J.-R."/>
            <person name="Kang Z.K."/>
            <person name="Wang L."/>
            <person name="Huang L."/>
        </authorList>
    </citation>
    <scope>NUCLEOTIDE SEQUENCE [LARGE SCALE GENOMIC DNA]</scope>
    <source>
        <strain evidence="3">SXYL134</strain>
    </source>
</reference>
<dbReference type="EMBL" id="KN714699">
    <property type="protein sequence ID" value="KUI57350.1"/>
    <property type="molecule type" value="Genomic_DNA"/>
</dbReference>
<dbReference type="OrthoDB" id="10536661at2759"/>
<protein>
    <submittedName>
        <fullName evidence="2">Uncharacterized protein</fullName>
    </submittedName>
</protein>
<sequence length="266" mass="29118">MSNSTSRSAKGAATLSKRVTDTTSEELETMMLNAQVTGLFLEALGNQSLLVADPKKEELGKKKNHWVLRLEIADIFYTAKGKKIQCSSVRVSVERDPGSMKCSKMTLKPLSYKGSVSTSALAHFKFKLLRPNLDVVEVAKVAQVAELAVVAVVAVVEGPAETNNYSSIQMVAVISHCYVRANVELAGTTFHHIIGYRYSADRIDKNPIAKAEFPSSYNRVLGPFEVTLVDGPDVTDGVTIVDADKRTYSVNFPYRAAPVKVEIFKK</sequence>
<feature type="region of interest" description="Disordered" evidence="1">
    <location>
        <begin position="1"/>
        <end position="21"/>
    </location>
</feature>
<gene>
    <name evidence="2" type="ORF">VP1G_04710</name>
</gene>
<keyword evidence="3" id="KW-1185">Reference proteome</keyword>
<evidence type="ECO:0000313" key="3">
    <source>
        <dbReference type="Proteomes" id="UP000078576"/>
    </source>
</evidence>
<organism evidence="2 3">
    <name type="scientific">Cytospora mali</name>
    <name type="common">Apple Valsa canker fungus</name>
    <name type="synonym">Valsa mali</name>
    <dbReference type="NCBI Taxonomy" id="578113"/>
    <lineage>
        <taxon>Eukaryota</taxon>
        <taxon>Fungi</taxon>
        <taxon>Dikarya</taxon>
        <taxon>Ascomycota</taxon>
        <taxon>Pezizomycotina</taxon>
        <taxon>Sordariomycetes</taxon>
        <taxon>Sordariomycetidae</taxon>
        <taxon>Diaporthales</taxon>
        <taxon>Cytosporaceae</taxon>
        <taxon>Cytospora</taxon>
    </lineage>
</organism>
<proteinExistence type="predicted"/>
<accession>A0A194V0A0</accession>